<dbReference type="RefSeq" id="WP_276267402.1">
    <property type="nucleotide sequence ID" value="NZ_JARJLM010000484.1"/>
</dbReference>
<accession>A0ABT6AWV5</accession>
<evidence type="ECO:0000256" key="1">
    <source>
        <dbReference type="SAM" id="Phobius"/>
    </source>
</evidence>
<reference evidence="2 3" key="1">
    <citation type="submission" date="2023-03" db="EMBL/GenBank/DDBJ databases">
        <title>Draft assemblies of triclosan tolerant bacteria isolated from returned activated sludge.</title>
        <authorList>
            <person name="Van Hamelsveld S."/>
        </authorList>
    </citation>
    <scope>NUCLEOTIDE SEQUENCE [LARGE SCALE GENOMIC DNA]</scope>
    <source>
        <strain evidence="2 3">GW210010_S58</strain>
    </source>
</reference>
<keyword evidence="1" id="KW-1133">Transmembrane helix</keyword>
<gene>
    <name evidence="2" type="ORF">P3W85_29780</name>
</gene>
<organism evidence="2 3">
    <name type="scientific">Cupriavidus basilensis</name>
    <dbReference type="NCBI Taxonomy" id="68895"/>
    <lineage>
        <taxon>Bacteria</taxon>
        <taxon>Pseudomonadati</taxon>
        <taxon>Pseudomonadota</taxon>
        <taxon>Betaproteobacteria</taxon>
        <taxon>Burkholderiales</taxon>
        <taxon>Burkholderiaceae</taxon>
        <taxon>Cupriavidus</taxon>
    </lineage>
</organism>
<keyword evidence="1" id="KW-0472">Membrane</keyword>
<comment type="caution">
    <text evidence="2">The sequence shown here is derived from an EMBL/GenBank/DDBJ whole genome shotgun (WGS) entry which is preliminary data.</text>
</comment>
<proteinExistence type="predicted"/>
<keyword evidence="1" id="KW-0812">Transmembrane</keyword>
<dbReference type="EMBL" id="JARJLM010000484">
    <property type="protein sequence ID" value="MDF3837113.1"/>
    <property type="molecule type" value="Genomic_DNA"/>
</dbReference>
<keyword evidence="3" id="KW-1185">Reference proteome</keyword>
<feature type="transmembrane region" description="Helical" evidence="1">
    <location>
        <begin position="20"/>
        <end position="40"/>
    </location>
</feature>
<sequence>MSNNNRLDRLERQARNTRRVLVATLIVMAMVAVSGLSAYLDDAGDSYVPVSLSWRKA</sequence>
<evidence type="ECO:0000313" key="3">
    <source>
        <dbReference type="Proteomes" id="UP001216674"/>
    </source>
</evidence>
<evidence type="ECO:0000313" key="2">
    <source>
        <dbReference type="EMBL" id="MDF3837113.1"/>
    </source>
</evidence>
<protein>
    <submittedName>
        <fullName evidence="2">Uncharacterized protein</fullName>
    </submittedName>
</protein>
<name>A0ABT6AWV5_9BURK</name>
<dbReference type="Proteomes" id="UP001216674">
    <property type="component" value="Unassembled WGS sequence"/>
</dbReference>